<dbReference type="AlphaFoldDB" id="A0A3D9QW12"/>
<organism evidence="1 2">
    <name type="scientific">Paenibacillus taihuensis</name>
    <dbReference type="NCBI Taxonomy" id="1156355"/>
    <lineage>
        <taxon>Bacteria</taxon>
        <taxon>Bacillati</taxon>
        <taxon>Bacillota</taxon>
        <taxon>Bacilli</taxon>
        <taxon>Bacillales</taxon>
        <taxon>Paenibacillaceae</taxon>
        <taxon>Paenibacillus</taxon>
    </lineage>
</organism>
<accession>A0A3D9QW12</accession>
<proteinExistence type="predicted"/>
<comment type="caution">
    <text evidence="1">The sequence shown here is derived from an EMBL/GenBank/DDBJ whole genome shotgun (WGS) entry which is preliminary data.</text>
</comment>
<keyword evidence="2" id="KW-1185">Reference proteome</keyword>
<dbReference type="EMBL" id="QTTN01000041">
    <property type="protein sequence ID" value="REE67644.1"/>
    <property type="molecule type" value="Genomic_DNA"/>
</dbReference>
<gene>
    <name evidence="1" type="ORF">A8990_1414</name>
</gene>
<evidence type="ECO:0000313" key="1">
    <source>
        <dbReference type="EMBL" id="REE67644.1"/>
    </source>
</evidence>
<name>A0A3D9QW12_9BACL</name>
<dbReference type="Proteomes" id="UP000256304">
    <property type="component" value="Unassembled WGS sequence"/>
</dbReference>
<evidence type="ECO:0000313" key="2">
    <source>
        <dbReference type="Proteomes" id="UP000256304"/>
    </source>
</evidence>
<evidence type="ECO:0008006" key="3">
    <source>
        <dbReference type="Google" id="ProtNLM"/>
    </source>
</evidence>
<protein>
    <recommendedName>
        <fullName evidence="3">TniQ protein</fullName>
    </recommendedName>
</protein>
<sequence>MKLIWRKNWLSDFESPFSVIDKICYANHITQKDFHTAFSCAKNQEYSHPLINYLDYTNIERSISNHLMLHFKSSVNVLSLSFYNGDIAPEIYFCKDLYYCNSCSLHGYHSLLFQSKFIMECPFHQTPLTNLCRKCGFPLSYRQYKSQSISQCCRNCSESILRHHDVYPNYPTYTVQDILSDELLRFFSLDEKDVQYLQNIHISLYGNKKGHSSLEFYINLIDQFNAHVRE</sequence>
<reference evidence="1 2" key="1">
    <citation type="submission" date="2018-08" db="EMBL/GenBank/DDBJ databases">
        <title>Genomic Encyclopedia of Type Strains, Phase III (KMG-III): the genomes of soil and plant-associated and newly described type strains.</title>
        <authorList>
            <person name="Whitman W."/>
        </authorList>
    </citation>
    <scope>NUCLEOTIDE SEQUENCE [LARGE SCALE GENOMIC DNA]</scope>
    <source>
        <strain evidence="1 2">CGMCC 1.10966</strain>
    </source>
</reference>